<comment type="caution">
    <text evidence="9">The sequence shown here is derived from an EMBL/GenBank/DDBJ whole genome shotgun (WGS) entry which is preliminary data.</text>
</comment>
<keyword evidence="8" id="KW-0732">Signal</keyword>
<evidence type="ECO:0000256" key="8">
    <source>
        <dbReference type="SAM" id="SignalP"/>
    </source>
</evidence>
<dbReference type="EMBL" id="BLXZ01000005">
    <property type="protein sequence ID" value="GFO68944.1"/>
    <property type="molecule type" value="Genomic_DNA"/>
</dbReference>
<dbReference type="Pfam" id="PF02321">
    <property type="entry name" value="OEP"/>
    <property type="match status" value="1"/>
</dbReference>
<dbReference type="InterPro" id="IPR051906">
    <property type="entry name" value="TolC-like"/>
</dbReference>
<dbReference type="Gene3D" id="1.20.1600.10">
    <property type="entry name" value="Outer membrane efflux proteins (OEP)"/>
    <property type="match status" value="1"/>
</dbReference>
<proteinExistence type="inferred from homology"/>
<dbReference type="InterPro" id="IPR003423">
    <property type="entry name" value="OMP_efflux"/>
</dbReference>
<dbReference type="GO" id="GO:0009279">
    <property type="term" value="C:cell outer membrane"/>
    <property type="evidence" value="ECO:0007669"/>
    <property type="project" value="UniProtKB-SubCell"/>
</dbReference>
<protein>
    <submittedName>
        <fullName evidence="9">RND transporter</fullName>
    </submittedName>
</protein>
<keyword evidence="10" id="KW-1185">Reference proteome</keyword>
<evidence type="ECO:0000256" key="4">
    <source>
        <dbReference type="ARBA" id="ARBA00022452"/>
    </source>
</evidence>
<gene>
    <name evidence="9" type="ORF">GMLC_25230</name>
</gene>
<organism evidence="9 10">
    <name type="scientific">Geomonas limicola</name>
    <dbReference type="NCBI Taxonomy" id="2740186"/>
    <lineage>
        <taxon>Bacteria</taxon>
        <taxon>Pseudomonadati</taxon>
        <taxon>Thermodesulfobacteriota</taxon>
        <taxon>Desulfuromonadia</taxon>
        <taxon>Geobacterales</taxon>
        <taxon>Geobacteraceae</taxon>
        <taxon>Geomonas</taxon>
    </lineage>
</organism>
<evidence type="ECO:0000256" key="3">
    <source>
        <dbReference type="ARBA" id="ARBA00022448"/>
    </source>
</evidence>
<dbReference type="AlphaFoldDB" id="A0A6V8NAQ5"/>
<dbReference type="GO" id="GO:1990281">
    <property type="term" value="C:efflux pump complex"/>
    <property type="evidence" value="ECO:0007669"/>
    <property type="project" value="TreeGrafter"/>
</dbReference>
<comment type="subcellular location">
    <subcellularLocation>
        <location evidence="1">Cell outer membrane</location>
    </subcellularLocation>
</comment>
<dbReference type="SUPFAM" id="SSF56954">
    <property type="entry name" value="Outer membrane efflux proteins (OEP)"/>
    <property type="match status" value="1"/>
</dbReference>
<reference evidence="10" key="1">
    <citation type="submission" date="2020-06" db="EMBL/GenBank/DDBJ databases">
        <title>Draft genomic sequecing of Geomonas sp. Red745.</title>
        <authorList>
            <person name="Itoh H."/>
            <person name="Xu Z.X."/>
            <person name="Ushijima N."/>
            <person name="Masuda Y."/>
            <person name="Shiratori Y."/>
            <person name="Senoo K."/>
        </authorList>
    </citation>
    <scope>NUCLEOTIDE SEQUENCE [LARGE SCALE GENOMIC DNA]</scope>
    <source>
        <strain evidence="10">Red745</strain>
    </source>
</reference>
<dbReference type="Proteomes" id="UP000587586">
    <property type="component" value="Unassembled WGS sequence"/>
</dbReference>
<evidence type="ECO:0000256" key="7">
    <source>
        <dbReference type="ARBA" id="ARBA00023237"/>
    </source>
</evidence>
<accession>A0A6V8NAQ5</accession>
<dbReference type="GO" id="GO:0015288">
    <property type="term" value="F:porin activity"/>
    <property type="evidence" value="ECO:0007669"/>
    <property type="project" value="TreeGrafter"/>
</dbReference>
<keyword evidence="4" id="KW-1134">Transmembrane beta strand</keyword>
<keyword evidence="6" id="KW-0472">Membrane</keyword>
<evidence type="ECO:0000256" key="6">
    <source>
        <dbReference type="ARBA" id="ARBA00023136"/>
    </source>
</evidence>
<keyword evidence="3" id="KW-0813">Transport</keyword>
<dbReference type="PANTHER" id="PTHR30026">
    <property type="entry name" value="OUTER MEMBRANE PROTEIN TOLC"/>
    <property type="match status" value="1"/>
</dbReference>
<name>A0A6V8NAQ5_9BACT</name>
<sequence length="412" mass="45095">MLRTALLAGLVASTICVPAAQAERYSFEQLMSAASASYPTVLSRESAREAAAADVKSAEWQRFPAPSIETNTDRSGNNNVVFRLQQVLWAGGGITGGIQAARAQYDASDKAIREAQYDVVSQLIEAYVDAVRQQERRVISRQNLKQHQLLDDTIKRRVASEISPEVDHQLSLSRLSQAVNDLSVIDQALSRSLTTLSQLSGHSVTEATPLELASIAVPATRDLAVHDAVAVSPSLARLSFEERAAEAQVTVKKAALWPQVALRYEKSFNNNASIYGATSDNRIMAVVQAQPGAGLSAFTGVASAEARTRAARQEREATMRDLERVISNAWNDREAARNQLEYANRARTSAQDVAESYKRQYIIGRKAWLDVLNAVREATQSELSVVDARAQLAVTTLKLALYTDNLRLEVKK</sequence>
<evidence type="ECO:0000313" key="9">
    <source>
        <dbReference type="EMBL" id="GFO68944.1"/>
    </source>
</evidence>
<evidence type="ECO:0000256" key="1">
    <source>
        <dbReference type="ARBA" id="ARBA00004442"/>
    </source>
</evidence>
<dbReference type="PANTHER" id="PTHR30026:SF22">
    <property type="entry name" value="OUTER MEMBRANE EFFLUX PROTEIN"/>
    <property type="match status" value="1"/>
</dbReference>
<keyword evidence="7" id="KW-0998">Cell outer membrane</keyword>
<evidence type="ECO:0000256" key="5">
    <source>
        <dbReference type="ARBA" id="ARBA00022692"/>
    </source>
</evidence>
<evidence type="ECO:0000313" key="10">
    <source>
        <dbReference type="Proteomes" id="UP000587586"/>
    </source>
</evidence>
<evidence type="ECO:0000256" key="2">
    <source>
        <dbReference type="ARBA" id="ARBA00007613"/>
    </source>
</evidence>
<comment type="similarity">
    <text evidence="2">Belongs to the outer membrane factor (OMF) (TC 1.B.17) family.</text>
</comment>
<keyword evidence="5" id="KW-0812">Transmembrane</keyword>
<dbReference type="GO" id="GO:0015562">
    <property type="term" value="F:efflux transmembrane transporter activity"/>
    <property type="evidence" value="ECO:0007669"/>
    <property type="project" value="InterPro"/>
</dbReference>
<feature type="signal peptide" evidence="8">
    <location>
        <begin position="1"/>
        <end position="22"/>
    </location>
</feature>
<dbReference type="RefSeq" id="WP_183361505.1">
    <property type="nucleotide sequence ID" value="NZ_BLXZ01000005.1"/>
</dbReference>
<feature type="chain" id="PRO_5027608654" evidence="8">
    <location>
        <begin position="23"/>
        <end position="412"/>
    </location>
</feature>